<dbReference type="GO" id="GO:0005829">
    <property type="term" value="C:cytosol"/>
    <property type="evidence" value="ECO:0007669"/>
    <property type="project" value="TreeGrafter"/>
</dbReference>
<evidence type="ECO:0000256" key="3">
    <source>
        <dbReference type="ARBA" id="ARBA00023242"/>
    </source>
</evidence>
<dbReference type="Proteomes" id="UP000075714">
    <property type="component" value="Unassembled WGS sequence"/>
</dbReference>
<keyword evidence="6" id="KW-1185">Reference proteome</keyword>
<evidence type="ECO:0000256" key="2">
    <source>
        <dbReference type="ARBA" id="ARBA00022448"/>
    </source>
</evidence>
<dbReference type="PANTHER" id="PTHR10997:SF9">
    <property type="entry name" value="IMPORTIN-9"/>
    <property type="match status" value="1"/>
</dbReference>
<comment type="subcellular location">
    <subcellularLocation>
        <location evidence="1">Nucleus</location>
    </subcellularLocation>
</comment>
<proteinExistence type="predicted"/>
<dbReference type="InterPro" id="IPR011989">
    <property type="entry name" value="ARM-like"/>
</dbReference>
<name>A0A150G275_GONPE</name>
<dbReference type="GO" id="GO:0005635">
    <property type="term" value="C:nuclear envelope"/>
    <property type="evidence" value="ECO:0007669"/>
    <property type="project" value="TreeGrafter"/>
</dbReference>
<dbReference type="EMBL" id="LSYV01000079">
    <property type="protein sequence ID" value="KXZ43911.1"/>
    <property type="molecule type" value="Genomic_DNA"/>
</dbReference>
<dbReference type="PROSITE" id="PS50166">
    <property type="entry name" value="IMPORTIN_B_NT"/>
    <property type="match status" value="1"/>
</dbReference>
<gene>
    <name evidence="5" type="ORF">GPECTOR_78g99</name>
</gene>
<dbReference type="Gene3D" id="1.25.10.10">
    <property type="entry name" value="Leucine-rich Repeat Variant"/>
    <property type="match status" value="1"/>
</dbReference>
<dbReference type="SMART" id="SM00913">
    <property type="entry name" value="IBN_N"/>
    <property type="match status" value="1"/>
</dbReference>
<accession>A0A150G275</accession>
<organism evidence="5 6">
    <name type="scientific">Gonium pectorale</name>
    <name type="common">Green alga</name>
    <dbReference type="NCBI Taxonomy" id="33097"/>
    <lineage>
        <taxon>Eukaryota</taxon>
        <taxon>Viridiplantae</taxon>
        <taxon>Chlorophyta</taxon>
        <taxon>core chlorophytes</taxon>
        <taxon>Chlorophyceae</taxon>
        <taxon>CS clade</taxon>
        <taxon>Chlamydomonadales</taxon>
        <taxon>Volvocaceae</taxon>
        <taxon>Gonium</taxon>
    </lineage>
</organism>
<keyword evidence="2" id="KW-0813">Transport</keyword>
<evidence type="ECO:0000313" key="6">
    <source>
        <dbReference type="Proteomes" id="UP000075714"/>
    </source>
</evidence>
<feature type="domain" description="Importin N-terminal" evidence="4">
    <location>
        <begin position="32"/>
        <end position="111"/>
    </location>
</feature>
<protein>
    <recommendedName>
        <fullName evidence="4">Importin N-terminal domain-containing protein</fullName>
    </recommendedName>
</protein>
<dbReference type="PANTHER" id="PTHR10997">
    <property type="entry name" value="IMPORTIN-7, 8, 11"/>
    <property type="match status" value="1"/>
</dbReference>
<dbReference type="GO" id="GO:0006606">
    <property type="term" value="P:protein import into nucleus"/>
    <property type="evidence" value="ECO:0007669"/>
    <property type="project" value="TreeGrafter"/>
</dbReference>
<dbReference type="SUPFAM" id="SSF48371">
    <property type="entry name" value="ARM repeat"/>
    <property type="match status" value="1"/>
</dbReference>
<reference evidence="6" key="1">
    <citation type="journal article" date="2016" name="Nat. Commun.">
        <title>The Gonium pectorale genome demonstrates co-option of cell cycle regulation during the evolution of multicellularity.</title>
        <authorList>
            <person name="Hanschen E.R."/>
            <person name="Marriage T.N."/>
            <person name="Ferris P.J."/>
            <person name="Hamaji T."/>
            <person name="Toyoda A."/>
            <person name="Fujiyama A."/>
            <person name="Neme R."/>
            <person name="Noguchi H."/>
            <person name="Minakuchi Y."/>
            <person name="Suzuki M."/>
            <person name="Kawai-Toyooka H."/>
            <person name="Smith D.R."/>
            <person name="Sparks H."/>
            <person name="Anderson J."/>
            <person name="Bakaric R."/>
            <person name="Luria V."/>
            <person name="Karger A."/>
            <person name="Kirschner M.W."/>
            <person name="Durand P.M."/>
            <person name="Michod R.E."/>
            <person name="Nozaki H."/>
            <person name="Olson B.J."/>
        </authorList>
    </citation>
    <scope>NUCLEOTIDE SEQUENCE [LARGE SCALE GENOMIC DNA]</scope>
    <source>
        <strain evidence="6">NIES-2863</strain>
    </source>
</reference>
<dbReference type="GO" id="GO:0031267">
    <property type="term" value="F:small GTPase binding"/>
    <property type="evidence" value="ECO:0007669"/>
    <property type="project" value="InterPro"/>
</dbReference>
<evidence type="ECO:0000259" key="4">
    <source>
        <dbReference type="PROSITE" id="PS50166"/>
    </source>
</evidence>
<dbReference type="STRING" id="33097.A0A150G275"/>
<evidence type="ECO:0000256" key="1">
    <source>
        <dbReference type="ARBA" id="ARBA00004123"/>
    </source>
</evidence>
<dbReference type="OrthoDB" id="431626at2759"/>
<comment type="caution">
    <text evidence="5">The sequence shown here is derived from an EMBL/GenBank/DDBJ whole genome shotgun (WGS) entry which is preliminary data.</text>
</comment>
<dbReference type="AlphaFoldDB" id="A0A150G275"/>
<sequence length="228" mass="23085">MALNGGSEAVAQVARCLHSCLYATDGETRKAAEQQLEGGVQHSGFASTLAAIATNAALTNNDVGLRQLAAVLLKQLIKKHWSAEAPKFEEPELSREERAHIQAALPPGLADPSSKVRTAVAMCIAAVSKTDPDGWPGLVENLVGAIHAQGAAGTPLVHGAIRCLSLLSDDIDEQQLPQARAPAAAAVTAGAGPCGRGGGAPLCRVAAAAALAAALRAVPFRGAVLSAS</sequence>
<evidence type="ECO:0000313" key="5">
    <source>
        <dbReference type="EMBL" id="KXZ43911.1"/>
    </source>
</evidence>
<dbReference type="InterPro" id="IPR016024">
    <property type="entry name" value="ARM-type_fold"/>
</dbReference>
<dbReference type="InterPro" id="IPR001494">
    <property type="entry name" value="Importin-beta_N"/>
</dbReference>
<dbReference type="Pfam" id="PF03810">
    <property type="entry name" value="IBN_N"/>
    <property type="match status" value="1"/>
</dbReference>
<keyword evidence="3" id="KW-0539">Nucleus</keyword>